<proteinExistence type="inferred from homology"/>
<protein>
    <recommendedName>
        <fullName evidence="9">Iron export ABC transporter permease subunit FetB</fullName>
    </recommendedName>
</protein>
<feature type="transmembrane region" description="Helical" evidence="6">
    <location>
        <begin position="220"/>
        <end position="242"/>
    </location>
</feature>
<evidence type="ECO:0008006" key="9">
    <source>
        <dbReference type="Google" id="ProtNLM"/>
    </source>
</evidence>
<organism evidence="7 8">
    <name type="scientific">Clostridium carboxidivorans P7</name>
    <dbReference type="NCBI Taxonomy" id="536227"/>
    <lineage>
        <taxon>Bacteria</taxon>
        <taxon>Bacillati</taxon>
        <taxon>Bacillota</taxon>
        <taxon>Clostridia</taxon>
        <taxon>Eubacteriales</taxon>
        <taxon>Clostridiaceae</taxon>
        <taxon>Clostridium</taxon>
    </lineage>
</organism>
<comment type="caution">
    <text evidence="7">The sequence shown here is derived from an EMBL/GenBank/DDBJ whole genome shotgun (WGS) entry which is preliminary data.</text>
</comment>
<dbReference type="AlphaFoldDB" id="C6PWX2"/>
<feature type="transmembrane region" description="Helical" evidence="6">
    <location>
        <begin position="65"/>
        <end position="82"/>
    </location>
</feature>
<keyword evidence="4 6" id="KW-1133">Transmembrane helix</keyword>
<dbReference type="eggNOG" id="COG0390">
    <property type="taxonomic scope" value="Bacteria"/>
</dbReference>
<reference evidence="7 8" key="1">
    <citation type="submission" date="2009-06" db="EMBL/GenBank/DDBJ databases">
        <title>The draft genome of Clostridium carboxidivorans P7.</title>
        <authorList>
            <consortium name="US DOE Joint Genome Institute (JGI-PGF)"/>
            <person name="Lucas S."/>
            <person name="Copeland A."/>
            <person name="Lapidus A."/>
            <person name="Glavina del Rio T."/>
            <person name="Tice H."/>
            <person name="Bruce D."/>
            <person name="Goodwin L."/>
            <person name="Pitluck S."/>
            <person name="Larimer F."/>
            <person name="Land M.L."/>
            <person name="Hauser L."/>
            <person name="Hemme C.L."/>
        </authorList>
    </citation>
    <scope>NUCLEOTIDE SEQUENCE [LARGE SCALE GENOMIC DNA]</scope>
    <source>
        <strain evidence="7 8">P7</strain>
    </source>
</reference>
<dbReference type="PANTHER" id="PTHR30028">
    <property type="entry name" value="UPF0014 INNER MEMBRANE PROTEIN YBBM-RELATED"/>
    <property type="match status" value="1"/>
</dbReference>
<dbReference type="Pfam" id="PF03649">
    <property type="entry name" value="UPF0014"/>
    <property type="match status" value="1"/>
</dbReference>
<evidence type="ECO:0000256" key="5">
    <source>
        <dbReference type="ARBA" id="ARBA00023136"/>
    </source>
</evidence>
<dbReference type="RefSeq" id="WP_007062174.1">
    <property type="nucleotide sequence ID" value="NZ_ACVI01000059.1"/>
</dbReference>
<evidence type="ECO:0000256" key="1">
    <source>
        <dbReference type="ARBA" id="ARBA00004141"/>
    </source>
</evidence>
<gene>
    <name evidence="7" type="ORF">CcarbDRAFT_3289</name>
</gene>
<feature type="transmembrane region" description="Helical" evidence="6">
    <location>
        <begin position="193"/>
        <end position="214"/>
    </location>
</feature>
<name>C6PWX2_9CLOT</name>
<dbReference type="KEGG" id="cck:Ccar_15370"/>
<evidence type="ECO:0000313" key="7">
    <source>
        <dbReference type="EMBL" id="EET86278.1"/>
    </source>
</evidence>
<evidence type="ECO:0000256" key="3">
    <source>
        <dbReference type="ARBA" id="ARBA00022692"/>
    </source>
</evidence>
<dbReference type="PANTHER" id="PTHR30028:SF0">
    <property type="entry name" value="PROTEIN ALUMINUM SENSITIVE 3"/>
    <property type="match status" value="1"/>
</dbReference>
<feature type="transmembrane region" description="Helical" evidence="6">
    <location>
        <begin position="6"/>
        <end position="25"/>
    </location>
</feature>
<feature type="transmembrane region" description="Helical" evidence="6">
    <location>
        <begin position="94"/>
        <end position="117"/>
    </location>
</feature>
<dbReference type="STRING" id="536227.Ccar_15370"/>
<feature type="transmembrane region" description="Helical" evidence="6">
    <location>
        <begin position="123"/>
        <end position="143"/>
    </location>
</feature>
<comment type="similarity">
    <text evidence="2">Belongs to the UPF0014 family.</text>
</comment>
<sequence>MNSANSMNLSSLLMASSLVLISLFFSYYQKLKLEKEIIIGVVRAVIQLVIIGYILDFIFGLKNPLFTTFLIMFMIFNAAVNASKRGKSIKGSLLISFISIACGTTLTLIVLIFAKAIKYEPFQIIPVGGMVISNAMVAIGLCYKQMVSDFQVKRQEVETKLALGADIFLSSKEIIRNSIKTGILPTIDSMKTLGIVSLPGMMTGLILAGTSPIQAIKFQIMVTFMLSSATTIAAFICCYLSYKKFFNDRKQLIFEKINRV</sequence>
<evidence type="ECO:0000313" key="8">
    <source>
        <dbReference type="Proteomes" id="UP000004198"/>
    </source>
</evidence>
<dbReference type="GO" id="GO:0005886">
    <property type="term" value="C:plasma membrane"/>
    <property type="evidence" value="ECO:0007669"/>
    <property type="project" value="TreeGrafter"/>
</dbReference>
<evidence type="ECO:0000256" key="2">
    <source>
        <dbReference type="ARBA" id="ARBA00005268"/>
    </source>
</evidence>
<comment type="subcellular location">
    <subcellularLocation>
        <location evidence="1">Membrane</location>
        <topology evidence="1">Multi-pass membrane protein</topology>
    </subcellularLocation>
</comment>
<keyword evidence="5 6" id="KW-0472">Membrane</keyword>
<feature type="transmembrane region" description="Helical" evidence="6">
    <location>
        <begin position="37"/>
        <end position="59"/>
    </location>
</feature>
<keyword evidence="8" id="KW-1185">Reference proteome</keyword>
<dbReference type="PATRIC" id="fig|536227.13.peg.3222"/>
<dbReference type="OrthoDB" id="9791807at2"/>
<dbReference type="Proteomes" id="UP000004198">
    <property type="component" value="Unassembled WGS sequence"/>
</dbReference>
<dbReference type="InterPro" id="IPR005226">
    <property type="entry name" value="UPF0014_fam"/>
</dbReference>
<accession>C6PWX2</accession>
<evidence type="ECO:0000256" key="4">
    <source>
        <dbReference type="ARBA" id="ARBA00022989"/>
    </source>
</evidence>
<dbReference type="EMBL" id="ACVI01000059">
    <property type="protein sequence ID" value="EET86278.1"/>
    <property type="molecule type" value="Genomic_DNA"/>
</dbReference>
<evidence type="ECO:0000256" key="6">
    <source>
        <dbReference type="SAM" id="Phobius"/>
    </source>
</evidence>
<keyword evidence="3 6" id="KW-0812">Transmembrane</keyword>